<feature type="compositionally biased region" description="Basic and acidic residues" evidence="1">
    <location>
        <begin position="203"/>
        <end position="213"/>
    </location>
</feature>
<evidence type="ECO:0000256" key="2">
    <source>
        <dbReference type="SAM" id="Phobius"/>
    </source>
</evidence>
<organism evidence="3 4">
    <name type="scientific">Menidia menidia</name>
    <name type="common">Atlantic silverside</name>
    <dbReference type="NCBI Taxonomy" id="238744"/>
    <lineage>
        <taxon>Eukaryota</taxon>
        <taxon>Metazoa</taxon>
        <taxon>Chordata</taxon>
        <taxon>Craniata</taxon>
        <taxon>Vertebrata</taxon>
        <taxon>Euteleostomi</taxon>
        <taxon>Actinopterygii</taxon>
        <taxon>Neopterygii</taxon>
        <taxon>Teleostei</taxon>
        <taxon>Neoteleostei</taxon>
        <taxon>Acanthomorphata</taxon>
        <taxon>Ovalentaria</taxon>
        <taxon>Atherinomorphae</taxon>
        <taxon>Atheriniformes</taxon>
        <taxon>Atherinopsidae</taxon>
        <taxon>Menidiinae</taxon>
        <taxon>Menidia</taxon>
    </lineage>
</organism>
<dbReference type="Pfam" id="PF15029">
    <property type="entry name" value="TMEM174"/>
    <property type="match status" value="1"/>
</dbReference>
<comment type="caution">
    <text evidence="3">The sequence shown here is derived from an EMBL/GenBank/DDBJ whole genome shotgun (WGS) entry which is preliminary data.</text>
</comment>
<feature type="transmembrane region" description="Helical" evidence="2">
    <location>
        <begin position="32"/>
        <end position="54"/>
    </location>
</feature>
<keyword evidence="2" id="KW-1133">Transmembrane helix</keyword>
<gene>
    <name evidence="3" type="ORF">MMEN_LOCUS4390</name>
</gene>
<evidence type="ECO:0000256" key="1">
    <source>
        <dbReference type="SAM" id="MobiDB-lite"/>
    </source>
</evidence>
<dbReference type="PANTHER" id="PTHR31020:SF1">
    <property type="entry name" value="TRANSMEMBRANE PROTEIN 174"/>
    <property type="match status" value="1"/>
</dbReference>
<dbReference type="AlphaFoldDB" id="A0A8S4AHD8"/>
<dbReference type="EMBL" id="CAJRST010003335">
    <property type="protein sequence ID" value="CAG5867617.1"/>
    <property type="molecule type" value="Genomic_DNA"/>
</dbReference>
<keyword evidence="4" id="KW-1185">Reference proteome</keyword>
<dbReference type="Proteomes" id="UP000677803">
    <property type="component" value="Unassembled WGS sequence"/>
</dbReference>
<accession>A0A8S4AHD8</accession>
<proteinExistence type="predicted"/>
<dbReference type="PANTHER" id="PTHR31020">
    <property type="entry name" value="TRANSMEMBRANE PROTEIN 174"/>
    <property type="match status" value="1"/>
</dbReference>
<evidence type="ECO:0000313" key="4">
    <source>
        <dbReference type="Proteomes" id="UP000677803"/>
    </source>
</evidence>
<feature type="transmembrane region" description="Helical" evidence="2">
    <location>
        <begin position="66"/>
        <end position="88"/>
    </location>
</feature>
<keyword evidence="2" id="KW-0812">Transmembrane</keyword>
<sequence>MMGPRPAVETNNAAFRPRESDTLLDGEKTGTALFLSGVFLGLVGVTFTAMGWQHYRASLHFQWTQLLGPILISVGGSFMLTSVCKLRIISCGSHREQREEEVFVIPVRQQTSVGHPFVRGINQTVMLQGATTMLCLPPAYNYITRDLHHENEFQPRSAVSGAHAALPPYDAVYCVDSSAFTAEGEPTARSTGTEPRRSGIQKTDVERECHDDSVSTCSLPPAYEDI</sequence>
<feature type="region of interest" description="Disordered" evidence="1">
    <location>
        <begin position="183"/>
        <end position="215"/>
    </location>
</feature>
<reference evidence="3" key="1">
    <citation type="submission" date="2021-05" db="EMBL/GenBank/DDBJ databases">
        <authorList>
            <person name="Tigano A."/>
        </authorList>
    </citation>
    <scope>NUCLEOTIDE SEQUENCE</scope>
</reference>
<keyword evidence="2" id="KW-0472">Membrane</keyword>
<dbReference type="InterPro" id="IPR027835">
    <property type="entry name" value="TMEM174"/>
</dbReference>
<evidence type="ECO:0000313" key="3">
    <source>
        <dbReference type="EMBL" id="CAG5867617.1"/>
    </source>
</evidence>
<name>A0A8S4AHD8_9TELE</name>
<protein>
    <submittedName>
        <fullName evidence="3">(Atlantic silverside) hypothetical protein</fullName>
    </submittedName>
</protein>
<dbReference type="OrthoDB" id="9931655at2759"/>